<dbReference type="PROSITE" id="PS01011">
    <property type="entry name" value="FOLYLPOLYGLU_SYNT_1"/>
    <property type="match status" value="1"/>
</dbReference>
<evidence type="ECO:0000256" key="16">
    <source>
        <dbReference type="ARBA" id="ARBA00030592"/>
    </source>
</evidence>
<dbReference type="FunFam" id="3.40.1190.10:FF:000011">
    <property type="entry name" value="Folylpolyglutamate synthase/dihydrofolate synthase"/>
    <property type="match status" value="1"/>
</dbReference>
<dbReference type="RefSeq" id="WP_104999978.1">
    <property type="nucleotide sequence ID" value="NZ_MQVX01000001.1"/>
</dbReference>
<dbReference type="PIRSF" id="PIRSF001563">
    <property type="entry name" value="Folylpolyglu_synth"/>
    <property type="match status" value="1"/>
</dbReference>
<evidence type="ECO:0000256" key="17">
    <source>
        <dbReference type="ARBA" id="ARBA00032510"/>
    </source>
</evidence>
<dbReference type="InterPro" id="IPR036565">
    <property type="entry name" value="Mur-like_cat_sf"/>
</dbReference>
<dbReference type="EC" id="6.3.2.17" evidence="7"/>
<keyword evidence="9" id="KW-0436">Ligase</keyword>
<sequence>MNTYRETLDWMFARLPMYQQKGADALQYKLSTIRQFAAHLGDPHKQFKSIHVAGTNGKGSSSHMLASVLQEAGYTVGLYTSPHLKDFSERIRINGAPVSEEYVVDFVKGNKDYLDEHPLSFFEMTVGMAFAYFAEQQVDIAIIEVGLGGRLDSTNIIEPEICLITNIGYDHQAILGNTLPQIGLEKAGIIKPQTPVVISEQQREVEGVFRIIAARQQAPITFADEARAKQYKTDLQGKYQKKNIPGVVETLRQLEGFTIPEDCLIQGLQKVVKNTGLMGRWQILQEEPKVICDTGHNIEGIQYLMKQLKKQPFDKLYIVWGMVRDKSLEDILPLLPKKASYFFVQPEIPRALSAKALGNAAEKAGLQGKVFPKVIEGYTAALEAAGPKDLVFVGGSTFVVAEVL</sequence>
<organism evidence="24 25">
    <name type="scientific">Aureicoccus marinus</name>
    <dbReference type="NCBI Taxonomy" id="754435"/>
    <lineage>
        <taxon>Bacteria</taxon>
        <taxon>Pseudomonadati</taxon>
        <taxon>Bacteroidota</taxon>
        <taxon>Flavobacteriia</taxon>
        <taxon>Flavobacteriales</taxon>
        <taxon>Flavobacteriaceae</taxon>
        <taxon>Aureicoccus</taxon>
    </lineage>
</organism>
<dbReference type="GO" id="GO:0046872">
    <property type="term" value="F:metal ion binding"/>
    <property type="evidence" value="ECO:0007669"/>
    <property type="project" value="UniProtKB-KW"/>
</dbReference>
<comment type="catalytic activity">
    <reaction evidence="19">
        <text>10-formyltetrahydrofolyl-(gamma-L-Glu)(n) + L-glutamate + ATP = 10-formyltetrahydrofolyl-(gamma-L-Glu)(n+1) + ADP + phosphate + H(+)</text>
        <dbReference type="Rhea" id="RHEA:51904"/>
        <dbReference type="Rhea" id="RHEA-COMP:13088"/>
        <dbReference type="Rhea" id="RHEA-COMP:14300"/>
        <dbReference type="ChEBI" id="CHEBI:15378"/>
        <dbReference type="ChEBI" id="CHEBI:29985"/>
        <dbReference type="ChEBI" id="CHEBI:30616"/>
        <dbReference type="ChEBI" id="CHEBI:43474"/>
        <dbReference type="ChEBI" id="CHEBI:134413"/>
        <dbReference type="ChEBI" id="CHEBI:456216"/>
        <dbReference type="EC" id="6.3.2.17"/>
    </reaction>
</comment>
<dbReference type="PANTHER" id="PTHR11136">
    <property type="entry name" value="FOLYLPOLYGLUTAMATE SYNTHASE-RELATED"/>
    <property type="match status" value="1"/>
</dbReference>
<dbReference type="PROSITE" id="PS01012">
    <property type="entry name" value="FOLYLPOLYGLU_SYNT_2"/>
    <property type="match status" value="1"/>
</dbReference>
<dbReference type="GO" id="GO:0046656">
    <property type="term" value="P:folic acid biosynthetic process"/>
    <property type="evidence" value="ECO:0007669"/>
    <property type="project" value="UniProtKB-KW"/>
</dbReference>
<evidence type="ECO:0000256" key="4">
    <source>
        <dbReference type="ARBA" id="ARBA00005150"/>
    </source>
</evidence>
<dbReference type="PANTHER" id="PTHR11136:SF0">
    <property type="entry name" value="DIHYDROFOLATE SYNTHETASE-RELATED"/>
    <property type="match status" value="1"/>
</dbReference>
<dbReference type="InterPro" id="IPR013221">
    <property type="entry name" value="Mur_ligase_cen"/>
</dbReference>
<dbReference type="InterPro" id="IPR036615">
    <property type="entry name" value="Mur_ligase_C_dom_sf"/>
</dbReference>
<dbReference type="AlphaFoldDB" id="A0A2S7T357"/>
<evidence type="ECO:0000256" key="8">
    <source>
        <dbReference type="ARBA" id="ARBA00019357"/>
    </source>
</evidence>
<evidence type="ECO:0000256" key="3">
    <source>
        <dbReference type="ARBA" id="ARBA00004799"/>
    </source>
</evidence>
<evidence type="ECO:0000256" key="21">
    <source>
        <dbReference type="ARBA" id="ARBA00049161"/>
    </source>
</evidence>
<evidence type="ECO:0000256" key="6">
    <source>
        <dbReference type="ARBA" id="ARBA00013023"/>
    </source>
</evidence>
<feature type="domain" description="Mur ligase C-terminal" evidence="22">
    <location>
        <begin position="279"/>
        <end position="396"/>
    </location>
</feature>
<keyword evidence="10" id="KW-0479">Metal-binding</keyword>
<dbReference type="EC" id="6.3.2.12" evidence="6"/>
<dbReference type="EMBL" id="MQVX01000001">
    <property type="protein sequence ID" value="PQJ14352.1"/>
    <property type="molecule type" value="Genomic_DNA"/>
</dbReference>
<dbReference type="Pfam" id="PF02875">
    <property type="entry name" value="Mur_ligase_C"/>
    <property type="match status" value="1"/>
</dbReference>
<dbReference type="GO" id="GO:0004326">
    <property type="term" value="F:tetrahydrofolylpolyglutamate synthase activity"/>
    <property type="evidence" value="ECO:0007669"/>
    <property type="project" value="UniProtKB-EC"/>
</dbReference>
<comment type="caution">
    <text evidence="24">The sequence shown here is derived from an EMBL/GenBank/DDBJ whole genome shotgun (WGS) entry which is preliminary data.</text>
</comment>
<dbReference type="Gene3D" id="3.40.1190.10">
    <property type="entry name" value="Mur-like, catalytic domain"/>
    <property type="match status" value="1"/>
</dbReference>
<comment type="catalytic activity">
    <reaction evidence="21">
        <text>7,8-dihydropteroate + L-glutamate + ATP = 7,8-dihydrofolate + ADP + phosphate + H(+)</text>
        <dbReference type="Rhea" id="RHEA:23584"/>
        <dbReference type="ChEBI" id="CHEBI:15378"/>
        <dbReference type="ChEBI" id="CHEBI:17839"/>
        <dbReference type="ChEBI" id="CHEBI:29985"/>
        <dbReference type="ChEBI" id="CHEBI:30616"/>
        <dbReference type="ChEBI" id="CHEBI:43474"/>
        <dbReference type="ChEBI" id="CHEBI:57451"/>
        <dbReference type="ChEBI" id="CHEBI:456216"/>
        <dbReference type="EC" id="6.3.2.12"/>
    </reaction>
</comment>
<reference evidence="25" key="1">
    <citation type="submission" date="2016-11" db="EMBL/GenBank/DDBJ databases">
        <title>Trade-off between light-utilization and light-protection in marine flavobacteria.</title>
        <authorList>
            <person name="Kumagai Y."/>
            <person name="Yoshizawa S."/>
            <person name="Kogure K."/>
        </authorList>
    </citation>
    <scope>NUCLEOTIDE SEQUENCE [LARGE SCALE GENOMIC DNA]</scope>
    <source>
        <strain evidence="25">SG-18</strain>
    </source>
</reference>
<evidence type="ECO:0000259" key="23">
    <source>
        <dbReference type="Pfam" id="PF08245"/>
    </source>
</evidence>
<comment type="similarity">
    <text evidence="5">Belongs to the folylpolyglutamate synthase family.</text>
</comment>
<protein>
    <recommendedName>
        <fullName evidence="8">Dihydrofolate synthase/folylpolyglutamate synthase</fullName>
        <ecNumber evidence="6">6.3.2.12</ecNumber>
        <ecNumber evidence="7">6.3.2.17</ecNumber>
    </recommendedName>
    <alternativeName>
        <fullName evidence="17">Folylpoly-gamma-glutamate synthetase-dihydrofolate synthetase</fullName>
    </alternativeName>
    <alternativeName>
        <fullName evidence="15">Folylpolyglutamate synthetase</fullName>
    </alternativeName>
    <alternativeName>
        <fullName evidence="16">Tetrahydrofolylpolyglutamate synthase</fullName>
    </alternativeName>
</protein>
<comment type="catalytic activity">
    <reaction evidence="18">
        <text>(6S)-5,6,7,8-tetrahydrofolyl-(gamma-L-Glu)(n) + L-glutamate + ATP = (6S)-5,6,7,8-tetrahydrofolyl-(gamma-L-Glu)(n+1) + ADP + phosphate + H(+)</text>
        <dbReference type="Rhea" id="RHEA:10580"/>
        <dbReference type="Rhea" id="RHEA-COMP:14738"/>
        <dbReference type="Rhea" id="RHEA-COMP:14740"/>
        <dbReference type="ChEBI" id="CHEBI:15378"/>
        <dbReference type="ChEBI" id="CHEBI:29985"/>
        <dbReference type="ChEBI" id="CHEBI:30616"/>
        <dbReference type="ChEBI" id="CHEBI:43474"/>
        <dbReference type="ChEBI" id="CHEBI:141005"/>
        <dbReference type="ChEBI" id="CHEBI:456216"/>
        <dbReference type="EC" id="6.3.2.17"/>
    </reaction>
</comment>
<dbReference type="SUPFAM" id="SSF53623">
    <property type="entry name" value="MurD-like peptide ligases, catalytic domain"/>
    <property type="match status" value="1"/>
</dbReference>
<keyword evidence="12" id="KW-0067">ATP-binding</keyword>
<evidence type="ECO:0000256" key="1">
    <source>
        <dbReference type="ARBA" id="ARBA00001946"/>
    </source>
</evidence>
<name>A0A2S7T357_9FLAO</name>
<evidence type="ECO:0000256" key="12">
    <source>
        <dbReference type="ARBA" id="ARBA00022840"/>
    </source>
</evidence>
<evidence type="ECO:0000313" key="24">
    <source>
        <dbReference type="EMBL" id="PQJ14352.1"/>
    </source>
</evidence>
<feature type="domain" description="Mur ligase central" evidence="23">
    <location>
        <begin position="52"/>
        <end position="244"/>
    </location>
</feature>
<evidence type="ECO:0000256" key="19">
    <source>
        <dbReference type="ARBA" id="ARBA00047808"/>
    </source>
</evidence>
<keyword evidence="11" id="KW-0547">Nucleotide-binding</keyword>
<comment type="pathway">
    <text evidence="4">Cofactor biosynthesis; tetrahydrofolylpolyglutamate biosynthesis.</text>
</comment>
<dbReference type="NCBIfam" id="TIGR01499">
    <property type="entry name" value="folC"/>
    <property type="match status" value="1"/>
</dbReference>
<dbReference type="OrthoDB" id="9809356at2"/>
<evidence type="ECO:0000256" key="5">
    <source>
        <dbReference type="ARBA" id="ARBA00008276"/>
    </source>
</evidence>
<dbReference type="Pfam" id="PF08245">
    <property type="entry name" value="Mur_ligase_M"/>
    <property type="match status" value="1"/>
</dbReference>
<comment type="function">
    <text evidence="2">Functions in two distinct reactions of the de novo folate biosynthetic pathway. Catalyzes the addition of a glutamate residue to dihydropteroate (7,8-dihydropteroate or H2Pte) to form dihydrofolate (7,8-dihydrofolate monoglutamate or H2Pte-Glu). Also catalyzes successive additions of L-glutamate to tetrahydrofolate or 10-formyltetrahydrofolate or 5,10-methylenetetrahydrofolate, leading to folylpolyglutamate derivatives.</text>
</comment>
<keyword evidence="13" id="KW-0460">Magnesium</keyword>
<evidence type="ECO:0000256" key="14">
    <source>
        <dbReference type="ARBA" id="ARBA00022909"/>
    </source>
</evidence>
<keyword evidence="25" id="KW-1185">Reference proteome</keyword>
<evidence type="ECO:0000256" key="11">
    <source>
        <dbReference type="ARBA" id="ARBA00022741"/>
    </source>
</evidence>
<dbReference type="InterPro" id="IPR001645">
    <property type="entry name" value="Folylpolyglutamate_synth"/>
</dbReference>
<evidence type="ECO:0000256" key="13">
    <source>
        <dbReference type="ARBA" id="ARBA00022842"/>
    </source>
</evidence>
<evidence type="ECO:0000256" key="7">
    <source>
        <dbReference type="ARBA" id="ARBA00013025"/>
    </source>
</evidence>
<dbReference type="SUPFAM" id="SSF53244">
    <property type="entry name" value="MurD-like peptide ligases, peptide-binding domain"/>
    <property type="match status" value="1"/>
</dbReference>
<dbReference type="GO" id="GO:0005524">
    <property type="term" value="F:ATP binding"/>
    <property type="evidence" value="ECO:0007669"/>
    <property type="project" value="UniProtKB-KW"/>
</dbReference>
<dbReference type="InterPro" id="IPR004101">
    <property type="entry name" value="Mur_ligase_C"/>
</dbReference>
<comment type="catalytic activity">
    <reaction evidence="20">
        <text>(6R)-5,10-methylenetetrahydrofolyl-(gamma-L-Glu)(n) + L-glutamate + ATP = (6R)-5,10-methylenetetrahydrofolyl-(gamma-L-Glu)(n+1) + ADP + phosphate + H(+)</text>
        <dbReference type="Rhea" id="RHEA:51912"/>
        <dbReference type="Rhea" id="RHEA-COMP:13257"/>
        <dbReference type="Rhea" id="RHEA-COMP:13258"/>
        <dbReference type="ChEBI" id="CHEBI:15378"/>
        <dbReference type="ChEBI" id="CHEBI:29985"/>
        <dbReference type="ChEBI" id="CHEBI:30616"/>
        <dbReference type="ChEBI" id="CHEBI:43474"/>
        <dbReference type="ChEBI" id="CHEBI:136572"/>
        <dbReference type="ChEBI" id="CHEBI:456216"/>
        <dbReference type="EC" id="6.3.2.17"/>
    </reaction>
</comment>
<comment type="pathway">
    <text evidence="3">Cofactor biosynthesis; tetrahydrofolate biosynthesis; 7,8-dihydrofolate from 2-amino-4-hydroxy-6-hydroxymethyl-7,8-dihydropteridine diphosphate and 4-aminobenzoate: step 2/2.</text>
</comment>
<dbReference type="GO" id="GO:0008841">
    <property type="term" value="F:dihydrofolate synthase activity"/>
    <property type="evidence" value="ECO:0007669"/>
    <property type="project" value="UniProtKB-EC"/>
</dbReference>
<dbReference type="GO" id="GO:0005737">
    <property type="term" value="C:cytoplasm"/>
    <property type="evidence" value="ECO:0007669"/>
    <property type="project" value="TreeGrafter"/>
</dbReference>
<proteinExistence type="inferred from homology"/>
<dbReference type="Gene3D" id="3.90.190.20">
    <property type="entry name" value="Mur ligase, C-terminal domain"/>
    <property type="match status" value="1"/>
</dbReference>
<evidence type="ECO:0000256" key="9">
    <source>
        <dbReference type="ARBA" id="ARBA00022598"/>
    </source>
</evidence>
<keyword evidence="14" id="KW-0289">Folate biosynthesis</keyword>
<evidence type="ECO:0000256" key="20">
    <source>
        <dbReference type="ARBA" id="ARBA00049035"/>
    </source>
</evidence>
<dbReference type="InterPro" id="IPR018109">
    <property type="entry name" value="Folylpolyglutamate_synth_CS"/>
</dbReference>
<evidence type="ECO:0000259" key="22">
    <source>
        <dbReference type="Pfam" id="PF02875"/>
    </source>
</evidence>
<evidence type="ECO:0000256" key="10">
    <source>
        <dbReference type="ARBA" id="ARBA00022723"/>
    </source>
</evidence>
<comment type="cofactor">
    <cofactor evidence="1">
        <name>Mg(2+)</name>
        <dbReference type="ChEBI" id="CHEBI:18420"/>
    </cofactor>
</comment>
<evidence type="ECO:0000256" key="15">
    <source>
        <dbReference type="ARBA" id="ARBA00030048"/>
    </source>
</evidence>
<accession>A0A2S7T357</accession>
<dbReference type="Proteomes" id="UP000239366">
    <property type="component" value="Unassembled WGS sequence"/>
</dbReference>
<evidence type="ECO:0000256" key="2">
    <source>
        <dbReference type="ARBA" id="ARBA00002714"/>
    </source>
</evidence>
<evidence type="ECO:0000256" key="18">
    <source>
        <dbReference type="ARBA" id="ARBA00047493"/>
    </source>
</evidence>
<evidence type="ECO:0000313" key="25">
    <source>
        <dbReference type="Proteomes" id="UP000239366"/>
    </source>
</evidence>
<gene>
    <name evidence="24" type="ORF">BST99_00050</name>
</gene>